<keyword evidence="3" id="KW-1185">Reference proteome</keyword>
<sequence>MRGSPRRVRARALRVIRRLSTVLLTGGALAGLLLGMVAQLAAPVDLTRPIGRAWAAAQEELGTARTPETCVSRGSECSQRFDHGWVYWSRGTGAHAVHDGALGTAFAEAGAEHAFGLPVDDVQRDADRSLRWQEFQRGGLFVRGGDAVTAVRGPMWGAWLRNREDRGGLGEPRSGERRDANGVGIQEFRRGSVYLRDGVAVAVREDIARAYADSGAQQGPLGYPRLPEEAAGDGRVQRFEHGAIWWSEATGAVPVLDGMRGDYLRRGAQEGDLGWPTAAETAVKGGARQTFQNGVLYRADEDGAVHATWPGDIEARYRELGDAGGALGLPVGERTAFADAWYQAFSGGVLLSSPRGTSVLDRTTFDQWTRLPDRFGWPVRDAWSDERGSHTAFERVETIQRDGILYSAEPVGPQTAVLLCDSQCDGSSWVEQGARANGFTDIVERSYGGGGYVAHSGALGMSVTDALDSHLVLLPEGNPGLVSITLGGNDATQGVPGDQIVAAERRLLEQVRAAYPEATIVVNGVMSRRDASHAERRAVEALILPEAQAMGFPTISVAGWITDRRAPQADPIHLSQAGHDRVAGPYADALRAVLGR</sequence>
<protein>
    <recommendedName>
        <fullName evidence="1">SGNH hydrolase-type esterase domain-containing protein</fullName>
    </recommendedName>
</protein>
<evidence type="ECO:0000313" key="3">
    <source>
        <dbReference type="Proteomes" id="UP001199642"/>
    </source>
</evidence>
<gene>
    <name evidence="2" type="ORF">K8F61_03325</name>
</gene>
<accession>A0ABY3RTX0</accession>
<organism evidence="2 3">
    <name type="scientific">Microbacterium resistens</name>
    <dbReference type="NCBI Taxonomy" id="156977"/>
    <lineage>
        <taxon>Bacteria</taxon>
        <taxon>Bacillati</taxon>
        <taxon>Actinomycetota</taxon>
        <taxon>Actinomycetes</taxon>
        <taxon>Micrococcales</taxon>
        <taxon>Microbacteriaceae</taxon>
        <taxon>Microbacterium</taxon>
    </lineage>
</organism>
<dbReference type="RefSeq" id="WP_231820671.1">
    <property type="nucleotide sequence ID" value="NZ_CP082781.1"/>
</dbReference>
<dbReference type="InterPro" id="IPR036514">
    <property type="entry name" value="SGNH_hydro_sf"/>
</dbReference>
<reference evidence="2 3" key="1">
    <citation type="submission" date="2023-01" db="EMBL/GenBank/DDBJ databases">
        <title>Characterization of estradiol degrading bacteria Microbacterium sp. MZT7 and reveal degrading genes through genome analysis.</title>
        <authorList>
            <person name="Hao P."/>
            <person name="Gao Y."/>
        </authorList>
    </citation>
    <scope>NUCLEOTIDE SEQUENCE [LARGE SCALE GENOMIC DNA]</scope>
    <source>
        <strain evidence="2 3">MZT7</strain>
    </source>
</reference>
<dbReference type="Gene3D" id="3.40.50.1110">
    <property type="entry name" value="SGNH hydrolase"/>
    <property type="match status" value="1"/>
</dbReference>
<dbReference type="InterPro" id="IPR013207">
    <property type="entry name" value="LGFP"/>
</dbReference>
<dbReference type="SUPFAM" id="SSF52266">
    <property type="entry name" value="SGNH hydrolase"/>
    <property type="match status" value="1"/>
</dbReference>
<dbReference type="Proteomes" id="UP001199642">
    <property type="component" value="Chromosome"/>
</dbReference>
<dbReference type="InterPro" id="IPR013830">
    <property type="entry name" value="SGNH_hydro"/>
</dbReference>
<evidence type="ECO:0000259" key="1">
    <source>
        <dbReference type="Pfam" id="PF13472"/>
    </source>
</evidence>
<evidence type="ECO:0000313" key="2">
    <source>
        <dbReference type="EMBL" id="UGS27252.1"/>
    </source>
</evidence>
<dbReference type="InterPro" id="IPR051532">
    <property type="entry name" value="Ester_Hydrolysis_Enzymes"/>
</dbReference>
<dbReference type="Pfam" id="PF13472">
    <property type="entry name" value="Lipase_GDSL_2"/>
    <property type="match status" value="1"/>
</dbReference>
<dbReference type="Pfam" id="PF08310">
    <property type="entry name" value="LGFP"/>
    <property type="match status" value="4"/>
</dbReference>
<proteinExistence type="predicted"/>
<name>A0ABY3RTX0_9MICO</name>
<feature type="domain" description="SGNH hydrolase-type esterase" evidence="1">
    <location>
        <begin position="424"/>
        <end position="580"/>
    </location>
</feature>
<dbReference type="PANTHER" id="PTHR30383">
    <property type="entry name" value="THIOESTERASE 1/PROTEASE 1/LYSOPHOSPHOLIPASE L1"/>
    <property type="match status" value="1"/>
</dbReference>
<dbReference type="EMBL" id="CP082781">
    <property type="protein sequence ID" value="UGS27252.1"/>
    <property type="molecule type" value="Genomic_DNA"/>
</dbReference>